<reference evidence="4" key="1">
    <citation type="journal article" date="2021" name="ISME J.">
        <title>Evolutionary origin and ecological implication of a unique nif island in free-living Bradyrhizobium lineages.</title>
        <authorList>
            <person name="Tao J."/>
        </authorList>
    </citation>
    <scope>NUCLEOTIDE SEQUENCE [LARGE SCALE GENOMIC DNA]</scope>
    <source>
        <strain evidence="4">SZCCT0434</strain>
    </source>
</reference>
<dbReference type="Gene3D" id="3.10.180.10">
    <property type="entry name" value="2,3-Dihydroxybiphenyl 1,2-Dioxygenase, domain 1"/>
    <property type="match status" value="1"/>
</dbReference>
<evidence type="ECO:0000256" key="1">
    <source>
        <dbReference type="ARBA" id="ARBA00022723"/>
    </source>
</evidence>
<accession>A0ABS5FY63</accession>
<dbReference type="InterPro" id="IPR004360">
    <property type="entry name" value="Glyas_Fos-R_dOase_dom"/>
</dbReference>
<sequence>MMIQINGMAHVILTVSDFSTAREFYGKLLPAMGMTPVCDTERFFYCVGGRTAIGIEPCAPEYARERFVQARVGLHHLCLRARSREDVDSCAALLHEIGATIIRGPLEGAWASGYYYVLFEDPDGIRLEVNYVPGAGVLAAGAAFNPNDGYT</sequence>
<dbReference type="PANTHER" id="PTHR36113">
    <property type="entry name" value="LYASE, PUTATIVE-RELATED-RELATED"/>
    <property type="match status" value="1"/>
</dbReference>
<organism evidence="3 4">
    <name type="scientific">Bradyrhizobium jicamae</name>
    <dbReference type="NCBI Taxonomy" id="280332"/>
    <lineage>
        <taxon>Bacteria</taxon>
        <taxon>Pseudomonadati</taxon>
        <taxon>Pseudomonadota</taxon>
        <taxon>Alphaproteobacteria</taxon>
        <taxon>Hyphomicrobiales</taxon>
        <taxon>Nitrobacteraceae</taxon>
        <taxon>Bradyrhizobium</taxon>
    </lineage>
</organism>
<keyword evidence="4" id="KW-1185">Reference proteome</keyword>
<evidence type="ECO:0000313" key="4">
    <source>
        <dbReference type="Proteomes" id="UP001315278"/>
    </source>
</evidence>
<dbReference type="PANTHER" id="PTHR36113:SF6">
    <property type="entry name" value="FOSFOMYCIN RESISTANCE PROTEIN FOSX"/>
    <property type="match status" value="1"/>
</dbReference>
<dbReference type="InterPro" id="IPR037523">
    <property type="entry name" value="VOC_core"/>
</dbReference>
<keyword evidence="1" id="KW-0479">Metal-binding</keyword>
<dbReference type="EMBL" id="JAFCJH010000107">
    <property type="protein sequence ID" value="MBR0801771.1"/>
    <property type="molecule type" value="Genomic_DNA"/>
</dbReference>
<proteinExistence type="predicted"/>
<evidence type="ECO:0000259" key="2">
    <source>
        <dbReference type="PROSITE" id="PS51819"/>
    </source>
</evidence>
<protein>
    <submittedName>
        <fullName evidence="3">VOC family protein</fullName>
    </submittedName>
</protein>
<dbReference type="RefSeq" id="WP_212495686.1">
    <property type="nucleotide sequence ID" value="NZ_JAFCJH010000107.1"/>
</dbReference>
<dbReference type="Pfam" id="PF00903">
    <property type="entry name" value="Glyoxalase"/>
    <property type="match status" value="1"/>
</dbReference>
<feature type="domain" description="VOC" evidence="2">
    <location>
        <begin position="7"/>
        <end position="132"/>
    </location>
</feature>
<gene>
    <name evidence="3" type="ORF">JQ615_41260</name>
</gene>
<comment type="caution">
    <text evidence="3">The sequence shown here is derived from an EMBL/GenBank/DDBJ whole genome shotgun (WGS) entry which is preliminary data.</text>
</comment>
<dbReference type="SUPFAM" id="SSF54593">
    <property type="entry name" value="Glyoxalase/Bleomycin resistance protein/Dihydroxybiphenyl dioxygenase"/>
    <property type="match status" value="1"/>
</dbReference>
<dbReference type="InterPro" id="IPR029068">
    <property type="entry name" value="Glyas_Bleomycin-R_OHBP_Dase"/>
</dbReference>
<evidence type="ECO:0000313" key="3">
    <source>
        <dbReference type="EMBL" id="MBR0801771.1"/>
    </source>
</evidence>
<dbReference type="Proteomes" id="UP001315278">
    <property type="component" value="Unassembled WGS sequence"/>
</dbReference>
<dbReference type="PROSITE" id="PS51819">
    <property type="entry name" value="VOC"/>
    <property type="match status" value="1"/>
</dbReference>
<name>A0ABS5FY63_9BRAD</name>
<dbReference type="InterPro" id="IPR051332">
    <property type="entry name" value="Fosfomycin_Res_Enzymes"/>
</dbReference>